<name>A0ABV9KYS8_9BACT</name>
<dbReference type="Proteomes" id="UP001596023">
    <property type="component" value="Unassembled WGS sequence"/>
</dbReference>
<keyword evidence="2" id="KW-1185">Reference proteome</keyword>
<protein>
    <recommendedName>
        <fullName evidence="3">YtkA-like domain-containing protein</fullName>
    </recommendedName>
</protein>
<evidence type="ECO:0000313" key="2">
    <source>
        <dbReference type="Proteomes" id="UP001596023"/>
    </source>
</evidence>
<evidence type="ECO:0000313" key="1">
    <source>
        <dbReference type="EMBL" id="MFC4675217.1"/>
    </source>
</evidence>
<proteinExistence type="predicted"/>
<reference evidence="2" key="1">
    <citation type="journal article" date="2019" name="Int. J. Syst. Evol. Microbiol.">
        <title>The Global Catalogue of Microorganisms (GCM) 10K type strain sequencing project: providing services to taxonomists for standard genome sequencing and annotation.</title>
        <authorList>
            <consortium name="The Broad Institute Genomics Platform"/>
            <consortium name="The Broad Institute Genome Sequencing Center for Infectious Disease"/>
            <person name="Wu L."/>
            <person name="Ma J."/>
        </authorList>
    </citation>
    <scope>NUCLEOTIDE SEQUENCE [LARGE SCALE GENOMIC DNA]</scope>
    <source>
        <strain evidence="2">CCUG 66188</strain>
    </source>
</reference>
<organism evidence="1 2">
    <name type="scientific">Dysgonomonas termitidis</name>
    <dbReference type="NCBI Taxonomy" id="1516126"/>
    <lineage>
        <taxon>Bacteria</taxon>
        <taxon>Pseudomonadati</taxon>
        <taxon>Bacteroidota</taxon>
        <taxon>Bacteroidia</taxon>
        <taxon>Bacteroidales</taxon>
        <taxon>Dysgonomonadaceae</taxon>
        <taxon>Dysgonomonas</taxon>
    </lineage>
</organism>
<accession>A0ABV9KYS8</accession>
<dbReference type="EMBL" id="JBHSGN010000094">
    <property type="protein sequence ID" value="MFC4675217.1"/>
    <property type="molecule type" value="Genomic_DNA"/>
</dbReference>
<comment type="caution">
    <text evidence="1">The sequence shown here is derived from an EMBL/GenBank/DDBJ whole genome shotgun (WGS) entry which is preliminary data.</text>
</comment>
<evidence type="ECO:0008006" key="3">
    <source>
        <dbReference type="Google" id="ProtNLM"/>
    </source>
</evidence>
<gene>
    <name evidence="1" type="ORF">ACFO6W_16065</name>
</gene>
<sequence>METSINNPIKKIESSPAMIPSGNGIIRLNIVNGKGDVMIQKKKNQTIHIEFESKGYKNITAQLFSTDSLANIRFSQITLPNKGMDGPFGQNLSYSISSDGIYKLSIHENMMAGNLWGGIMEVKVSLSK</sequence>